<feature type="domain" description="Histidine kinase" evidence="9">
    <location>
        <begin position="312"/>
        <end position="530"/>
    </location>
</feature>
<dbReference type="SUPFAM" id="SSF52172">
    <property type="entry name" value="CheY-like"/>
    <property type="match status" value="2"/>
</dbReference>
<dbReference type="GO" id="GO:0009927">
    <property type="term" value="F:histidine phosphotransfer kinase activity"/>
    <property type="evidence" value="ECO:0007669"/>
    <property type="project" value="TreeGrafter"/>
</dbReference>
<proteinExistence type="predicted"/>
<dbReference type="SMART" id="SM00091">
    <property type="entry name" value="PAS"/>
    <property type="match status" value="1"/>
</dbReference>
<feature type="compositionally biased region" description="Basic and acidic residues" evidence="8">
    <location>
        <begin position="682"/>
        <end position="691"/>
    </location>
</feature>
<keyword evidence="3 6" id="KW-0597">Phosphoprotein</keyword>
<dbReference type="AlphaFoldDB" id="A0A0K1QAL8"/>
<accession>A0A0K1QAL8</accession>
<evidence type="ECO:0000256" key="2">
    <source>
        <dbReference type="ARBA" id="ARBA00012438"/>
    </source>
</evidence>
<dbReference type="GO" id="GO:0005886">
    <property type="term" value="C:plasma membrane"/>
    <property type="evidence" value="ECO:0007669"/>
    <property type="project" value="TreeGrafter"/>
</dbReference>
<dbReference type="Pfam" id="PF08448">
    <property type="entry name" value="PAS_4"/>
    <property type="match status" value="1"/>
</dbReference>
<dbReference type="SUPFAM" id="SSF55874">
    <property type="entry name" value="ATPase domain of HSP90 chaperone/DNA topoisomerase II/histidine kinase"/>
    <property type="match status" value="1"/>
</dbReference>
<dbReference type="SMART" id="SM00448">
    <property type="entry name" value="REC"/>
    <property type="match status" value="1"/>
</dbReference>
<dbReference type="Gene3D" id="3.30.450.20">
    <property type="entry name" value="PAS domain"/>
    <property type="match status" value="1"/>
</dbReference>
<keyword evidence="13" id="KW-1185">Reference proteome</keyword>
<evidence type="ECO:0000313" key="13">
    <source>
        <dbReference type="Proteomes" id="UP000064967"/>
    </source>
</evidence>
<dbReference type="STRING" id="1391654.AKJ09_09499"/>
<keyword evidence="7" id="KW-0175">Coiled coil</keyword>
<evidence type="ECO:0000256" key="3">
    <source>
        <dbReference type="ARBA" id="ARBA00022553"/>
    </source>
</evidence>
<gene>
    <name evidence="12" type="ORF">AKJ09_09499</name>
</gene>
<dbReference type="InterPro" id="IPR004358">
    <property type="entry name" value="Sig_transdc_His_kin-like_C"/>
</dbReference>
<dbReference type="InterPro" id="IPR013656">
    <property type="entry name" value="PAS_4"/>
</dbReference>
<dbReference type="PROSITE" id="PS50109">
    <property type="entry name" value="HIS_KIN"/>
    <property type="match status" value="1"/>
</dbReference>
<dbReference type="PROSITE" id="PS50113">
    <property type="entry name" value="PAC"/>
    <property type="match status" value="1"/>
</dbReference>
<dbReference type="InterPro" id="IPR036097">
    <property type="entry name" value="HisK_dim/P_sf"/>
</dbReference>
<dbReference type="Pfam" id="PF00072">
    <property type="entry name" value="Response_reg"/>
    <property type="match status" value="1"/>
</dbReference>
<evidence type="ECO:0000256" key="8">
    <source>
        <dbReference type="SAM" id="MobiDB-lite"/>
    </source>
</evidence>
<dbReference type="SMART" id="SM00388">
    <property type="entry name" value="HisKA"/>
    <property type="match status" value="1"/>
</dbReference>
<dbReference type="Gene3D" id="1.10.287.130">
    <property type="match status" value="1"/>
</dbReference>
<feature type="compositionally biased region" description="Polar residues" evidence="8">
    <location>
        <begin position="664"/>
        <end position="681"/>
    </location>
</feature>
<dbReference type="SUPFAM" id="SSF47384">
    <property type="entry name" value="Homodimeric domain of signal transducing histidine kinase"/>
    <property type="match status" value="1"/>
</dbReference>
<dbReference type="PANTHER" id="PTHR43047">
    <property type="entry name" value="TWO-COMPONENT HISTIDINE PROTEIN KINASE"/>
    <property type="match status" value="1"/>
</dbReference>
<dbReference type="InterPro" id="IPR003594">
    <property type="entry name" value="HATPase_dom"/>
</dbReference>
<name>A0A0K1QAL8_9BACT</name>
<dbReference type="PANTHER" id="PTHR43047:SF72">
    <property type="entry name" value="OSMOSENSING HISTIDINE PROTEIN KINASE SLN1"/>
    <property type="match status" value="1"/>
</dbReference>
<dbReference type="KEGG" id="llu:AKJ09_09499"/>
<dbReference type="FunFam" id="3.30.565.10:FF:000006">
    <property type="entry name" value="Sensor histidine kinase WalK"/>
    <property type="match status" value="1"/>
</dbReference>
<dbReference type="Gene3D" id="3.30.565.10">
    <property type="entry name" value="Histidine kinase-like ATPase, C-terminal domain"/>
    <property type="match status" value="1"/>
</dbReference>
<evidence type="ECO:0000256" key="4">
    <source>
        <dbReference type="ARBA" id="ARBA00022679"/>
    </source>
</evidence>
<dbReference type="InterPro" id="IPR036890">
    <property type="entry name" value="HATPase_C_sf"/>
</dbReference>
<dbReference type="PRINTS" id="PR00344">
    <property type="entry name" value="BCTRLSENSOR"/>
</dbReference>
<feature type="modified residue" description="4-aspartylphosphate" evidence="6">
    <location>
        <position position="595"/>
    </location>
</feature>
<evidence type="ECO:0000259" key="9">
    <source>
        <dbReference type="PROSITE" id="PS50109"/>
    </source>
</evidence>
<evidence type="ECO:0000256" key="7">
    <source>
        <dbReference type="SAM" id="Coils"/>
    </source>
</evidence>
<feature type="domain" description="PAC" evidence="11">
    <location>
        <begin position="192"/>
        <end position="248"/>
    </location>
</feature>
<dbReference type="InterPro" id="IPR011006">
    <property type="entry name" value="CheY-like_superfamily"/>
</dbReference>
<dbReference type="InterPro" id="IPR000700">
    <property type="entry name" value="PAS-assoc_C"/>
</dbReference>
<dbReference type="CDD" id="cd00082">
    <property type="entry name" value="HisKA"/>
    <property type="match status" value="1"/>
</dbReference>
<organism evidence="12 13">
    <name type="scientific">Labilithrix luteola</name>
    <dbReference type="NCBI Taxonomy" id="1391654"/>
    <lineage>
        <taxon>Bacteria</taxon>
        <taxon>Pseudomonadati</taxon>
        <taxon>Myxococcota</taxon>
        <taxon>Polyangia</taxon>
        <taxon>Polyangiales</taxon>
        <taxon>Labilitrichaceae</taxon>
        <taxon>Labilithrix</taxon>
    </lineage>
</organism>
<evidence type="ECO:0000259" key="10">
    <source>
        <dbReference type="PROSITE" id="PS50110"/>
    </source>
</evidence>
<dbReference type="PATRIC" id="fig|1391654.3.peg.9623"/>
<evidence type="ECO:0000313" key="12">
    <source>
        <dbReference type="EMBL" id="AKV02836.1"/>
    </source>
</evidence>
<dbReference type="Pfam" id="PF00512">
    <property type="entry name" value="HisKA"/>
    <property type="match status" value="1"/>
</dbReference>
<dbReference type="CDD" id="cd00130">
    <property type="entry name" value="PAS"/>
    <property type="match status" value="1"/>
</dbReference>
<keyword evidence="4" id="KW-0808">Transferase</keyword>
<sequence>MVATDSERDAIAGVLGRAGFLAETEVVSTDEELARSLAGTVDVIVCADVLPGFGIGDVKARCAAEGKKVPLVVYTPELRDTSVRMAAKLGAADVVDAAGLSRLPLVLAREIRRARESVAASARGSLLERVVDAMPFVVFVKDASERRLVVANQTFATTFQVTKEWLLGKSDFELFPKEQAESFIAQDSDVLAGKSLRIFDEVARTAGTDRIYRSLKVPLLDDRGDGEYLLGVAEDVTESRRAVEVLKKSHTISARTLASYQRRAQNMEILRQQNEDIERLTAELERARRRSEEGPAHEGDTRSRVDSAFLANVSHEMRTPLNGILGYCDLVLREQGERLTPDGRRDLNVIEQNARTLLGLVNDLLDLSNLEAGRVDVVTEPIELDVLLDECMETTFLLLRGREIALVVDVAPEVREIASDSLKLRQILVNLLSNAAKFTERGKITASARADGDALVVRVQDTGTGIAESDLPFLFDKMKKVDGARPRHLSGRGLGLPLVRELVHVLGGRVQAESTLGRGSTFEVRLPRVVRAAASRLSEKRTSELPRLLYVDDSAQNRDILRRILAGTFQILEAEDGEQAVERAVRDIPDLVLMDLALPHLDGWEATRRLKAHPLVSHVPVIAVSAFVSGDARERAKLAGCVAYLTKPLERDLLIATVRRHLASNENRQPTTDNRQPTTEATRQRETGNET</sequence>
<evidence type="ECO:0000259" key="11">
    <source>
        <dbReference type="PROSITE" id="PS50113"/>
    </source>
</evidence>
<dbReference type="SMART" id="SM00387">
    <property type="entry name" value="HATPase_c"/>
    <property type="match status" value="1"/>
</dbReference>
<comment type="catalytic activity">
    <reaction evidence="1">
        <text>ATP + protein L-histidine = ADP + protein N-phospho-L-histidine.</text>
        <dbReference type="EC" id="2.7.13.3"/>
    </reaction>
</comment>
<feature type="coiled-coil region" evidence="7">
    <location>
        <begin position="260"/>
        <end position="290"/>
    </location>
</feature>
<dbReference type="InterPro" id="IPR005467">
    <property type="entry name" value="His_kinase_dom"/>
</dbReference>
<dbReference type="Pfam" id="PF02518">
    <property type="entry name" value="HATPase_c"/>
    <property type="match status" value="1"/>
</dbReference>
<dbReference type="Proteomes" id="UP000064967">
    <property type="component" value="Chromosome"/>
</dbReference>
<feature type="region of interest" description="Disordered" evidence="8">
    <location>
        <begin position="662"/>
        <end position="691"/>
    </location>
</feature>
<dbReference type="GO" id="GO:0000155">
    <property type="term" value="F:phosphorelay sensor kinase activity"/>
    <property type="evidence" value="ECO:0007669"/>
    <property type="project" value="InterPro"/>
</dbReference>
<evidence type="ECO:0000256" key="6">
    <source>
        <dbReference type="PROSITE-ProRule" id="PRU00169"/>
    </source>
</evidence>
<evidence type="ECO:0000256" key="5">
    <source>
        <dbReference type="ARBA" id="ARBA00022777"/>
    </source>
</evidence>
<dbReference type="EMBL" id="CP012333">
    <property type="protein sequence ID" value="AKV02836.1"/>
    <property type="molecule type" value="Genomic_DNA"/>
</dbReference>
<evidence type="ECO:0000256" key="1">
    <source>
        <dbReference type="ARBA" id="ARBA00000085"/>
    </source>
</evidence>
<protein>
    <recommendedName>
        <fullName evidence="2">histidine kinase</fullName>
        <ecNumber evidence="2">2.7.13.3</ecNumber>
    </recommendedName>
</protein>
<dbReference type="PROSITE" id="PS50110">
    <property type="entry name" value="RESPONSE_REGULATORY"/>
    <property type="match status" value="1"/>
</dbReference>
<dbReference type="InterPro" id="IPR003661">
    <property type="entry name" value="HisK_dim/P_dom"/>
</dbReference>
<dbReference type="InterPro" id="IPR000014">
    <property type="entry name" value="PAS"/>
</dbReference>
<keyword evidence="5" id="KW-0418">Kinase</keyword>
<feature type="domain" description="Response regulatory" evidence="10">
    <location>
        <begin position="547"/>
        <end position="662"/>
    </location>
</feature>
<dbReference type="InterPro" id="IPR035965">
    <property type="entry name" value="PAS-like_dom_sf"/>
</dbReference>
<reference evidence="12 13" key="1">
    <citation type="submission" date="2015-08" db="EMBL/GenBank/DDBJ databases">
        <authorList>
            <person name="Babu N.S."/>
            <person name="Beckwith C.J."/>
            <person name="Beseler K.G."/>
            <person name="Brison A."/>
            <person name="Carone J.V."/>
            <person name="Caskin T.P."/>
            <person name="Diamond M."/>
            <person name="Durham M.E."/>
            <person name="Foxe J.M."/>
            <person name="Go M."/>
            <person name="Henderson B.A."/>
            <person name="Jones I.B."/>
            <person name="McGettigan J.A."/>
            <person name="Micheletti S.J."/>
            <person name="Nasrallah M.E."/>
            <person name="Ortiz D."/>
            <person name="Piller C.R."/>
            <person name="Privatt S.R."/>
            <person name="Schneider S.L."/>
            <person name="Sharp S."/>
            <person name="Smith T.C."/>
            <person name="Stanton J.D."/>
            <person name="Ullery H.E."/>
            <person name="Wilson R.J."/>
            <person name="Serrano M.G."/>
            <person name="Buck G."/>
            <person name="Lee V."/>
            <person name="Wang Y."/>
            <person name="Carvalho R."/>
            <person name="Voegtly L."/>
            <person name="Shi R."/>
            <person name="Duckworth R."/>
            <person name="Johnson A."/>
            <person name="Loviza R."/>
            <person name="Walstead R."/>
            <person name="Shah Z."/>
            <person name="Kiflezghi M."/>
            <person name="Wade K."/>
            <person name="Ball S.L."/>
            <person name="Bradley K.W."/>
            <person name="Asai D.J."/>
            <person name="Bowman C.A."/>
            <person name="Russell D.A."/>
            <person name="Pope W.H."/>
            <person name="Jacobs-Sera D."/>
            <person name="Hendrix R.W."/>
            <person name="Hatfull G.F."/>
        </authorList>
    </citation>
    <scope>NUCLEOTIDE SEQUENCE [LARGE SCALE GENOMIC DNA]</scope>
    <source>
        <strain evidence="12 13">DSM 27648</strain>
    </source>
</reference>
<dbReference type="SUPFAM" id="SSF55785">
    <property type="entry name" value="PYP-like sensor domain (PAS domain)"/>
    <property type="match status" value="1"/>
</dbReference>
<dbReference type="EC" id="2.7.13.3" evidence="2"/>
<dbReference type="Gene3D" id="3.40.50.2300">
    <property type="match status" value="1"/>
</dbReference>
<dbReference type="InterPro" id="IPR001789">
    <property type="entry name" value="Sig_transdc_resp-reg_receiver"/>
</dbReference>